<feature type="transmembrane region" description="Helical" evidence="7">
    <location>
        <begin position="336"/>
        <end position="353"/>
    </location>
</feature>
<evidence type="ECO:0000313" key="9">
    <source>
        <dbReference type="Proteomes" id="UP001139486"/>
    </source>
</evidence>
<comment type="caution">
    <text evidence="8">The sequence shown here is derived from an EMBL/GenBank/DDBJ whole genome shotgun (WGS) entry which is preliminary data.</text>
</comment>
<organism evidence="8 9">
    <name type="scientific">Sphingomonas liriopis</name>
    <dbReference type="NCBI Taxonomy" id="2949094"/>
    <lineage>
        <taxon>Bacteria</taxon>
        <taxon>Pseudomonadati</taxon>
        <taxon>Pseudomonadota</taxon>
        <taxon>Alphaproteobacteria</taxon>
        <taxon>Sphingomonadales</taxon>
        <taxon>Sphingomonadaceae</taxon>
        <taxon>Sphingomonas</taxon>
    </lineage>
</organism>
<feature type="transmembrane region" description="Helical" evidence="7">
    <location>
        <begin position="365"/>
        <end position="387"/>
    </location>
</feature>
<feature type="transmembrane region" description="Helical" evidence="7">
    <location>
        <begin position="255"/>
        <end position="274"/>
    </location>
</feature>
<evidence type="ECO:0000256" key="2">
    <source>
        <dbReference type="ARBA" id="ARBA00007430"/>
    </source>
</evidence>
<feature type="transmembrane region" description="Helical" evidence="7">
    <location>
        <begin position="96"/>
        <end position="117"/>
    </location>
</feature>
<dbReference type="PANTHER" id="PTHR30250:SF10">
    <property type="entry name" value="LIPOPOLYSACCHARIDE BIOSYNTHESIS PROTEIN WZXC"/>
    <property type="match status" value="1"/>
</dbReference>
<feature type="transmembrane region" description="Helical" evidence="7">
    <location>
        <begin position="393"/>
        <end position="412"/>
    </location>
</feature>
<evidence type="ECO:0000256" key="5">
    <source>
        <dbReference type="ARBA" id="ARBA00022989"/>
    </source>
</evidence>
<keyword evidence="5 7" id="KW-1133">Transmembrane helix</keyword>
<evidence type="ECO:0000256" key="6">
    <source>
        <dbReference type="ARBA" id="ARBA00023136"/>
    </source>
</evidence>
<feature type="transmembrane region" description="Helical" evidence="7">
    <location>
        <begin position="129"/>
        <end position="147"/>
    </location>
</feature>
<dbReference type="CDD" id="cd13127">
    <property type="entry name" value="MATE_tuaB_like"/>
    <property type="match status" value="1"/>
</dbReference>
<dbReference type="EMBL" id="JAMLDY010000004">
    <property type="protein sequence ID" value="MCP3734203.1"/>
    <property type="molecule type" value="Genomic_DNA"/>
</dbReference>
<accession>A0A9X2KSV3</accession>
<dbReference type="GO" id="GO:0005886">
    <property type="term" value="C:plasma membrane"/>
    <property type="evidence" value="ECO:0007669"/>
    <property type="project" value="UniProtKB-SubCell"/>
</dbReference>
<keyword evidence="6 7" id="KW-0472">Membrane</keyword>
<reference evidence="8" key="1">
    <citation type="submission" date="2022-05" db="EMBL/GenBank/DDBJ databases">
        <title>Sphingomonas sp. strain RP10 Genome sequencing and assembly.</title>
        <authorList>
            <person name="Kim I."/>
        </authorList>
    </citation>
    <scope>NUCLEOTIDE SEQUENCE</scope>
    <source>
        <strain evidence="8">RP10</strain>
    </source>
</reference>
<evidence type="ECO:0000256" key="4">
    <source>
        <dbReference type="ARBA" id="ARBA00022692"/>
    </source>
</evidence>
<protein>
    <submittedName>
        <fullName evidence="8">Lipopolysaccharide biosynthesis protein</fullName>
    </submittedName>
</protein>
<gene>
    <name evidence="8" type="ORF">M9979_04835</name>
</gene>
<proteinExistence type="inferred from homology"/>
<evidence type="ECO:0000256" key="7">
    <source>
        <dbReference type="SAM" id="Phobius"/>
    </source>
</evidence>
<comment type="similarity">
    <text evidence="2">Belongs to the polysaccharide synthase family.</text>
</comment>
<sequence length="496" mass="53006">MAASPNHASATPESLENQVRRAVIWRSGSQILAQMVQWGATFLVIRILDPRDYGLYAMTGVVLVFLNMLNGYGLASGLIQRDDVTPRQVRQLFGMLIALNGVLALAQVAIAPLAAAYYRQPEVAQLLRVQALIYVITPFAALPYALLSRAMEFRRQATANIAASFAGAGAALGGALAGWGVWTLVWAPIALYAVRAAMLTWGARSLMWPSFDFRGAGHLARYGGVMAAGQFFWFLQSQVDVFIGGRWFSPHQLGIYTTALFLAQIFVSKFVPPLNEVAFSAYARIQHDERAVAQAFVRSVRIIMLVALPFYLGLAATAEPLVLTALDAKWAEVAPVVRLIACAMPFMTLQVLYSPACDARGRPGIGARNGAVGAMVLGAAFLVGVRWGPVGLAWSWVAAYPVYLLVSTWRSLPVIGATIGDLGQAIAPSAIAAIGMAVVVTLADQALPPLAAPLRLGVLVAIGAATYGLWLGLFARGTVRELVAIVRKRPPAPVPA</sequence>
<feature type="transmembrane region" description="Helical" evidence="7">
    <location>
        <begin position="295"/>
        <end position="316"/>
    </location>
</feature>
<dbReference type="InterPro" id="IPR050833">
    <property type="entry name" value="Poly_Biosynth_Transport"/>
</dbReference>
<keyword evidence="4 7" id="KW-0812">Transmembrane</keyword>
<feature type="transmembrane region" description="Helical" evidence="7">
    <location>
        <begin position="54"/>
        <end position="75"/>
    </location>
</feature>
<dbReference type="Pfam" id="PF13440">
    <property type="entry name" value="Polysacc_synt_3"/>
    <property type="match status" value="1"/>
</dbReference>
<keyword evidence="3" id="KW-1003">Cell membrane</keyword>
<feature type="transmembrane region" description="Helical" evidence="7">
    <location>
        <begin position="159"/>
        <end position="179"/>
    </location>
</feature>
<evidence type="ECO:0000256" key="1">
    <source>
        <dbReference type="ARBA" id="ARBA00004651"/>
    </source>
</evidence>
<keyword evidence="9" id="KW-1185">Reference proteome</keyword>
<feature type="transmembrane region" description="Helical" evidence="7">
    <location>
        <begin position="455"/>
        <end position="479"/>
    </location>
</feature>
<name>A0A9X2KSV3_9SPHN</name>
<dbReference type="PANTHER" id="PTHR30250">
    <property type="entry name" value="PST FAMILY PREDICTED COLANIC ACID TRANSPORTER"/>
    <property type="match status" value="1"/>
</dbReference>
<dbReference type="Proteomes" id="UP001139486">
    <property type="component" value="Unassembled WGS sequence"/>
</dbReference>
<evidence type="ECO:0000313" key="8">
    <source>
        <dbReference type="EMBL" id="MCP3734203.1"/>
    </source>
</evidence>
<comment type="subcellular location">
    <subcellularLocation>
        <location evidence="1">Cell membrane</location>
        <topology evidence="1">Multi-pass membrane protein</topology>
    </subcellularLocation>
</comment>
<evidence type="ECO:0000256" key="3">
    <source>
        <dbReference type="ARBA" id="ARBA00022475"/>
    </source>
</evidence>
<dbReference type="RefSeq" id="WP_254288198.1">
    <property type="nucleotide sequence ID" value="NZ_JAMLDY010000004.1"/>
</dbReference>
<feature type="transmembrane region" description="Helical" evidence="7">
    <location>
        <begin position="424"/>
        <end position="443"/>
    </location>
</feature>
<dbReference type="AlphaFoldDB" id="A0A9X2KSV3"/>